<dbReference type="RefSeq" id="WP_061606374.1">
    <property type="nucleotide sequence ID" value="NZ_JEMA01000264.1"/>
</dbReference>
<comment type="caution">
    <text evidence="8">The sequence shown here is derived from an EMBL/GenBank/DDBJ whole genome shotgun (WGS) entry which is preliminary data.</text>
</comment>
<name>A0A150QWV2_SORCE</name>
<dbReference type="GO" id="GO:0005886">
    <property type="term" value="C:plasma membrane"/>
    <property type="evidence" value="ECO:0007669"/>
    <property type="project" value="UniProtKB-SubCell"/>
</dbReference>
<evidence type="ECO:0000313" key="9">
    <source>
        <dbReference type="Proteomes" id="UP000075260"/>
    </source>
</evidence>
<dbReference type="EMBL" id="JEMA01000264">
    <property type="protein sequence ID" value="KYF72441.1"/>
    <property type="molecule type" value="Genomic_DNA"/>
</dbReference>
<reference evidence="8 9" key="1">
    <citation type="submission" date="2014-02" db="EMBL/GenBank/DDBJ databases">
        <title>The small core and large imbalanced accessory genome model reveals a collaborative survival strategy of Sorangium cellulosum strains in nature.</title>
        <authorList>
            <person name="Han K."/>
            <person name="Peng R."/>
            <person name="Blom J."/>
            <person name="Li Y.-Z."/>
        </authorList>
    </citation>
    <scope>NUCLEOTIDE SEQUENCE [LARGE SCALE GENOMIC DNA]</scope>
    <source>
        <strain evidence="8 9">So0008-312</strain>
    </source>
</reference>
<dbReference type="InterPro" id="IPR023845">
    <property type="entry name" value="DUF3817_TM"/>
</dbReference>
<evidence type="ECO:0000256" key="3">
    <source>
        <dbReference type="ARBA" id="ARBA00022692"/>
    </source>
</evidence>
<accession>A0A150QWV2</accession>
<feature type="domain" description="DUF3817" evidence="7">
    <location>
        <begin position="4"/>
        <end position="92"/>
    </location>
</feature>
<dbReference type="PANTHER" id="PTHR40077">
    <property type="entry name" value="MEMBRANE PROTEIN-RELATED"/>
    <property type="match status" value="1"/>
</dbReference>
<keyword evidence="3 6" id="KW-0812">Transmembrane</keyword>
<protein>
    <recommendedName>
        <fullName evidence="7">DUF3817 domain-containing protein</fullName>
    </recommendedName>
</protein>
<keyword evidence="2" id="KW-1003">Cell membrane</keyword>
<keyword evidence="5 6" id="KW-0472">Membrane</keyword>
<comment type="subcellular location">
    <subcellularLocation>
        <location evidence="1">Cell membrane</location>
        <topology evidence="1">Multi-pass membrane protein</topology>
    </subcellularLocation>
</comment>
<proteinExistence type="predicted"/>
<evidence type="ECO:0000256" key="1">
    <source>
        <dbReference type="ARBA" id="ARBA00004651"/>
    </source>
</evidence>
<gene>
    <name evidence="8" type="ORF">BE15_48145</name>
</gene>
<dbReference type="PANTHER" id="PTHR40077:SF1">
    <property type="entry name" value="MEMBRANE PROTEIN"/>
    <property type="match status" value="1"/>
</dbReference>
<evidence type="ECO:0000256" key="2">
    <source>
        <dbReference type="ARBA" id="ARBA00022475"/>
    </source>
</evidence>
<organism evidence="8 9">
    <name type="scientific">Sorangium cellulosum</name>
    <name type="common">Polyangium cellulosum</name>
    <dbReference type="NCBI Taxonomy" id="56"/>
    <lineage>
        <taxon>Bacteria</taxon>
        <taxon>Pseudomonadati</taxon>
        <taxon>Myxococcota</taxon>
        <taxon>Polyangia</taxon>
        <taxon>Polyangiales</taxon>
        <taxon>Polyangiaceae</taxon>
        <taxon>Sorangium</taxon>
    </lineage>
</organism>
<dbReference type="OrthoDB" id="1121311at2"/>
<feature type="transmembrane region" description="Helical" evidence="6">
    <location>
        <begin position="40"/>
        <end position="61"/>
    </location>
</feature>
<evidence type="ECO:0000313" key="8">
    <source>
        <dbReference type="EMBL" id="KYF72441.1"/>
    </source>
</evidence>
<dbReference type="AlphaFoldDB" id="A0A150QWV2"/>
<evidence type="ECO:0000259" key="7">
    <source>
        <dbReference type="Pfam" id="PF12823"/>
    </source>
</evidence>
<dbReference type="Pfam" id="PF12823">
    <property type="entry name" value="DUF3817"/>
    <property type="match status" value="1"/>
</dbReference>
<evidence type="ECO:0000256" key="5">
    <source>
        <dbReference type="ARBA" id="ARBA00023136"/>
    </source>
</evidence>
<dbReference type="Proteomes" id="UP000075260">
    <property type="component" value="Unassembled WGS sequence"/>
</dbReference>
<keyword evidence="4 6" id="KW-1133">Transmembrane helix</keyword>
<evidence type="ECO:0000256" key="4">
    <source>
        <dbReference type="ARBA" id="ARBA00022989"/>
    </source>
</evidence>
<dbReference type="NCBIfam" id="TIGR03954">
    <property type="entry name" value="integ_memb_HG"/>
    <property type="match status" value="1"/>
</dbReference>
<feature type="transmembrane region" description="Helical" evidence="6">
    <location>
        <begin position="7"/>
        <end position="28"/>
    </location>
</feature>
<sequence>MTALRQLRLIAILEGVSYILLLFIAMPLKYLADLPLAVRVVGSAHGLLFVLFLAALLRAAVARRWSLGRSSLAFASSIVPFGTFVFDRSLQREIAATPPT</sequence>
<evidence type="ECO:0000256" key="6">
    <source>
        <dbReference type="SAM" id="Phobius"/>
    </source>
</evidence>